<accession>A0ABQ1IRR1</accession>
<gene>
    <name evidence="2" type="primary">pilO</name>
    <name evidence="2" type="ORF">GCM10011502_25070</name>
</gene>
<dbReference type="InterPro" id="IPR007445">
    <property type="entry name" value="PilO"/>
</dbReference>
<dbReference type="RefSeq" id="WP_188630478.1">
    <property type="nucleotide sequence ID" value="NZ_BMKE01000023.1"/>
</dbReference>
<dbReference type="Gene3D" id="1.10.287.540">
    <property type="entry name" value="Helix hairpin bin"/>
    <property type="match status" value="1"/>
</dbReference>
<proteinExistence type="predicted"/>
<keyword evidence="3" id="KW-1185">Reference proteome</keyword>
<name>A0ABQ1IRR1_9GAMM</name>
<keyword evidence="1" id="KW-0472">Membrane</keyword>
<dbReference type="PANTHER" id="PTHR39555:SF1">
    <property type="entry name" value="TYPE IV PILUS INNER MEMBRANE COMPONENT PILO"/>
    <property type="match status" value="1"/>
</dbReference>
<comment type="caution">
    <text evidence="2">The sequence shown here is derived from an EMBL/GenBank/DDBJ whole genome shotgun (WGS) entry which is preliminary data.</text>
</comment>
<dbReference type="Gene3D" id="3.30.70.60">
    <property type="match status" value="1"/>
</dbReference>
<evidence type="ECO:0000313" key="2">
    <source>
        <dbReference type="EMBL" id="GGB50929.1"/>
    </source>
</evidence>
<organism evidence="2 3">
    <name type="scientific">Oceanisphaera marina</name>
    <dbReference type="NCBI Taxonomy" id="2017550"/>
    <lineage>
        <taxon>Bacteria</taxon>
        <taxon>Pseudomonadati</taxon>
        <taxon>Pseudomonadota</taxon>
        <taxon>Gammaproteobacteria</taxon>
        <taxon>Aeromonadales</taxon>
        <taxon>Aeromonadaceae</taxon>
        <taxon>Oceanisphaera</taxon>
    </lineage>
</organism>
<dbReference type="PANTHER" id="PTHR39555">
    <property type="entry name" value="FIMBRIAL ASSEMBLY PROTEIN PILO-LIKE PROTEIN-RELATED"/>
    <property type="match status" value="1"/>
</dbReference>
<keyword evidence="1" id="KW-1133">Transmembrane helix</keyword>
<protein>
    <submittedName>
        <fullName evidence="2">Pilus biosynthesis protein PilO</fullName>
    </submittedName>
</protein>
<sequence>MSWSFHELEFEQVEQWPAAAKSILFVLVSGILCLAGGYVFLVDDWSRWQQSQQQEGELKRTLMQKARMAANLPAYHYQTEQLHQQLQTLLTHLPSKRETARILNDISALAERNQLKLAGFQWQTEQPLAFATELPMRIQAQGTYHQLGHFIAQLSALPDIVIIDSVELALPDTLATSQGLNMELLAKTYVYQTEEVFTEP</sequence>
<dbReference type="Proteomes" id="UP000646152">
    <property type="component" value="Unassembled WGS sequence"/>
</dbReference>
<evidence type="ECO:0000313" key="3">
    <source>
        <dbReference type="Proteomes" id="UP000646152"/>
    </source>
</evidence>
<evidence type="ECO:0000256" key="1">
    <source>
        <dbReference type="SAM" id="Phobius"/>
    </source>
</evidence>
<feature type="transmembrane region" description="Helical" evidence="1">
    <location>
        <begin position="20"/>
        <end position="41"/>
    </location>
</feature>
<dbReference type="InterPro" id="IPR014717">
    <property type="entry name" value="Transl_elong_EF1B/ribsomal_bS6"/>
</dbReference>
<dbReference type="EMBL" id="BMKE01000023">
    <property type="protein sequence ID" value="GGB50929.1"/>
    <property type="molecule type" value="Genomic_DNA"/>
</dbReference>
<dbReference type="Pfam" id="PF04350">
    <property type="entry name" value="PilO"/>
    <property type="match status" value="1"/>
</dbReference>
<reference evidence="3" key="1">
    <citation type="journal article" date="2019" name="Int. J. Syst. Evol. Microbiol.">
        <title>The Global Catalogue of Microorganisms (GCM) 10K type strain sequencing project: providing services to taxonomists for standard genome sequencing and annotation.</title>
        <authorList>
            <consortium name="The Broad Institute Genomics Platform"/>
            <consortium name="The Broad Institute Genome Sequencing Center for Infectious Disease"/>
            <person name="Wu L."/>
            <person name="Ma J."/>
        </authorList>
    </citation>
    <scope>NUCLEOTIDE SEQUENCE [LARGE SCALE GENOMIC DNA]</scope>
    <source>
        <strain evidence="3">CGMCC 1.15923</strain>
    </source>
</reference>
<keyword evidence="1" id="KW-0812">Transmembrane</keyword>